<evidence type="ECO:0000256" key="1">
    <source>
        <dbReference type="ARBA" id="ARBA00022679"/>
    </source>
</evidence>
<dbReference type="Pfam" id="PF24553">
    <property type="entry name" value="Rv0428c_C"/>
    <property type="match status" value="1"/>
</dbReference>
<dbReference type="Gene3D" id="3.40.630.30">
    <property type="match status" value="1"/>
</dbReference>
<evidence type="ECO:0000259" key="3">
    <source>
        <dbReference type="PROSITE" id="PS51186"/>
    </source>
</evidence>
<dbReference type="GO" id="GO:0016747">
    <property type="term" value="F:acyltransferase activity, transferring groups other than amino-acyl groups"/>
    <property type="evidence" value="ECO:0007669"/>
    <property type="project" value="InterPro"/>
</dbReference>
<dbReference type="Proteomes" id="UP000268727">
    <property type="component" value="Unassembled WGS sequence"/>
</dbReference>
<dbReference type="AlphaFoldDB" id="A0A3N1H7D4"/>
<dbReference type="InterPro" id="IPR050832">
    <property type="entry name" value="Bact_Acetyltransf"/>
</dbReference>
<comment type="caution">
    <text evidence="4">The sequence shown here is derived from an EMBL/GenBank/DDBJ whole genome shotgun (WGS) entry which is preliminary data.</text>
</comment>
<feature type="domain" description="N-acetyltransferase" evidence="3">
    <location>
        <begin position="108"/>
        <end position="250"/>
    </location>
</feature>
<dbReference type="EMBL" id="RJKM01000001">
    <property type="protein sequence ID" value="ROP38430.1"/>
    <property type="molecule type" value="Genomic_DNA"/>
</dbReference>
<dbReference type="PANTHER" id="PTHR43877">
    <property type="entry name" value="AMINOALKYLPHOSPHONATE N-ACETYLTRANSFERASE-RELATED-RELATED"/>
    <property type="match status" value="1"/>
</dbReference>
<gene>
    <name evidence="4" type="ORF">EDD40_3784</name>
</gene>
<accession>A0A3N1H7D4</accession>
<proteinExistence type="predicted"/>
<reference evidence="4 5" key="1">
    <citation type="submission" date="2018-11" db="EMBL/GenBank/DDBJ databases">
        <title>Sequencing the genomes of 1000 actinobacteria strains.</title>
        <authorList>
            <person name="Klenk H.-P."/>
        </authorList>
    </citation>
    <scope>NUCLEOTIDE SEQUENCE [LARGE SCALE GENOMIC DNA]</scope>
    <source>
        <strain evidence="4 5">DSM 44231</strain>
    </source>
</reference>
<organism evidence="4 5">
    <name type="scientific">Saccharothrix texasensis</name>
    <dbReference type="NCBI Taxonomy" id="103734"/>
    <lineage>
        <taxon>Bacteria</taxon>
        <taxon>Bacillati</taxon>
        <taxon>Actinomycetota</taxon>
        <taxon>Actinomycetes</taxon>
        <taxon>Pseudonocardiales</taxon>
        <taxon>Pseudonocardiaceae</taxon>
        <taxon>Saccharothrix</taxon>
    </lineage>
</organism>
<protein>
    <submittedName>
        <fullName evidence="4">Acetyltransferase (GNAT) family protein</fullName>
    </submittedName>
</protein>
<dbReference type="InterPro" id="IPR000182">
    <property type="entry name" value="GNAT_dom"/>
</dbReference>
<evidence type="ECO:0000313" key="5">
    <source>
        <dbReference type="Proteomes" id="UP000268727"/>
    </source>
</evidence>
<keyword evidence="1 4" id="KW-0808">Transferase</keyword>
<evidence type="ECO:0000256" key="2">
    <source>
        <dbReference type="ARBA" id="ARBA00023315"/>
    </source>
</evidence>
<evidence type="ECO:0000313" key="4">
    <source>
        <dbReference type="EMBL" id="ROP38430.1"/>
    </source>
</evidence>
<name>A0A3N1H7D4_9PSEU</name>
<sequence length="250" mass="26350">MHDAGVQHVTDLEQRCADAWPALVDRPLGQWRLRAAGGFTGRANSALTTGDPGIPVVDALAEVIDFATANGIGPAAHVVIGAPAEAEVEAAGWRVDVDHPGGAESLVMTGRPAGFATPKEAEVDISDFPSPGWWELVARPDPTPAQRHVLASGGQVGFGAVVRDGRVLAAVRGAVVGDLLHVARLAVRPEARRLGLARRLMGGLAAWGVDRGATTCALQVAEHNKPAITLYESLGCVEHHRYRYWVSNHA</sequence>
<dbReference type="PROSITE" id="PS51186">
    <property type="entry name" value="GNAT"/>
    <property type="match status" value="1"/>
</dbReference>
<keyword evidence="2" id="KW-0012">Acyltransferase</keyword>
<dbReference type="SUPFAM" id="SSF55729">
    <property type="entry name" value="Acyl-CoA N-acyltransferases (Nat)"/>
    <property type="match status" value="1"/>
</dbReference>
<keyword evidence="5" id="KW-1185">Reference proteome</keyword>
<dbReference type="CDD" id="cd04301">
    <property type="entry name" value="NAT_SF"/>
    <property type="match status" value="1"/>
</dbReference>
<dbReference type="InterPro" id="IPR016181">
    <property type="entry name" value="Acyl_CoA_acyltransferase"/>
</dbReference>
<dbReference type="InterPro" id="IPR056935">
    <property type="entry name" value="Rv0428c-like_C"/>
</dbReference>